<keyword evidence="3" id="KW-0560">Oxidoreductase</keyword>
<comment type="similarity">
    <text evidence="1">Belongs to the short-chain dehydrogenases/reductases (SDR) family.</text>
</comment>
<evidence type="ECO:0000313" key="5">
    <source>
        <dbReference type="Proteomes" id="UP000016935"/>
    </source>
</evidence>
<dbReference type="InterPro" id="IPR002347">
    <property type="entry name" value="SDR_fam"/>
</dbReference>
<dbReference type="Gene3D" id="3.40.50.720">
    <property type="entry name" value="NAD(P)-binding Rossmann-like Domain"/>
    <property type="match status" value="1"/>
</dbReference>
<dbReference type="FunFam" id="3.40.50.720:FF:000084">
    <property type="entry name" value="Short-chain dehydrogenase reductase"/>
    <property type="match status" value="1"/>
</dbReference>
<dbReference type="OrthoDB" id="1669814at2759"/>
<sequence length="261" mass="27386">MYDHFKVTGKKVIVSGGARGIGGTVARHLVAGGAHVAVFDILDEPGQAHVAKLNEQGPGKALYFHVDTSKREEVFAAVAKAVDALGGLDSLHNIAGIDLPVPIADITEADVDLTFNVNFKGSLWLAQAAVPFLQASGGGTILNTGSDSALFPFPDSSHYSASKGAIHSLNRSKSTAWAKYNIRVNAVIPAAKTDMYYEAMALKTPEERAATLAWQKASIPLGGELGQADDVAPTWVFLTSDAAKFITGQLISVNGGLSTVR</sequence>
<gene>
    <name evidence="4" type="ORF">SETTUDRAFT_96855</name>
</gene>
<dbReference type="Proteomes" id="UP000016935">
    <property type="component" value="Unassembled WGS sequence"/>
</dbReference>
<reference evidence="4 5" key="2">
    <citation type="journal article" date="2013" name="PLoS Genet.">
        <title>Comparative genome structure, secondary metabolite, and effector coding capacity across Cochliobolus pathogens.</title>
        <authorList>
            <person name="Condon B.J."/>
            <person name="Leng Y."/>
            <person name="Wu D."/>
            <person name="Bushley K.E."/>
            <person name="Ohm R.A."/>
            <person name="Otillar R."/>
            <person name="Martin J."/>
            <person name="Schackwitz W."/>
            <person name="Grimwood J."/>
            <person name="MohdZainudin N."/>
            <person name="Xue C."/>
            <person name="Wang R."/>
            <person name="Manning V.A."/>
            <person name="Dhillon B."/>
            <person name="Tu Z.J."/>
            <person name="Steffenson B.J."/>
            <person name="Salamov A."/>
            <person name="Sun H."/>
            <person name="Lowry S."/>
            <person name="LaButti K."/>
            <person name="Han J."/>
            <person name="Copeland A."/>
            <person name="Lindquist E."/>
            <person name="Barry K."/>
            <person name="Schmutz J."/>
            <person name="Baker S.E."/>
            <person name="Ciuffetti L.M."/>
            <person name="Grigoriev I.V."/>
            <person name="Zhong S."/>
            <person name="Turgeon B.G."/>
        </authorList>
    </citation>
    <scope>NUCLEOTIDE SEQUENCE [LARGE SCALE GENOMIC DNA]</scope>
    <source>
        <strain evidence="5">28A</strain>
    </source>
</reference>
<dbReference type="STRING" id="671987.R0JKG3"/>
<dbReference type="SUPFAM" id="SSF51735">
    <property type="entry name" value="NAD(P)-binding Rossmann-fold domains"/>
    <property type="match status" value="1"/>
</dbReference>
<dbReference type="PANTHER" id="PTHR43669:SF3">
    <property type="entry name" value="ALCOHOL DEHYDROGENASE, PUTATIVE (AFU_ORTHOLOGUE AFUA_3G03445)-RELATED"/>
    <property type="match status" value="1"/>
</dbReference>
<evidence type="ECO:0000256" key="2">
    <source>
        <dbReference type="ARBA" id="ARBA00022857"/>
    </source>
</evidence>
<dbReference type="GeneID" id="19406267"/>
<proteinExistence type="inferred from homology"/>
<dbReference type="EMBL" id="KB908855">
    <property type="protein sequence ID" value="EOA81788.1"/>
    <property type="molecule type" value="Genomic_DNA"/>
</dbReference>
<evidence type="ECO:0000256" key="1">
    <source>
        <dbReference type="ARBA" id="ARBA00006484"/>
    </source>
</evidence>
<dbReference type="RefSeq" id="XP_008030189.1">
    <property type="nucleotide sequence ID" value="XM_008031998.1"/>
</dbReference>
<organism evidence="4 5">
    <name type="scientific">Exserohilum turcicum (strain 28A)</name>
    <name type="common">Northern leaf blight fungus</name>
    <name type="synonym">Setosphaeria turcica</name>
    <dbReference type="NCBI Taxonomy" id="671987"/>
    <lineage>
        <taxon>Eukaryota</taxon>
        <taxon>Fungi</taxon>
        <taxon>Dikarya</taxon>
        <taxon>Ascomycota</taxon>
        <taxon>Pezizomycotina</taxon>
        <taxon>Dothideomycetes</taxon>
        <taxon>Pleosporomycetidae</taxon>
        <taxon>Pleosporales</taxon>
        <taxon>Pleosporineae</taxon>
        <taxon>Pleosporaceae</taxon>
        <taxon>Exserohilum</taxon>
    </lineage>
</organism>
<reference evidence="4 5" key="1">
    <citation type="journal article" date="2012" name="PLoS Pathog.">
        <title>Diverse lifestyles and strategies of plant pathogenesis encoded in the genomes of eighteen Dothideomycetes fungi.</title>
        <authorList>
            <person name="Ohm R.A."/>
            <person name="Feau N."/>
            <person name="Henrissat B."/>
            <person name="Schoch C.L."/>
            <person name="Horwitz B.A."/>
            <person name="Barry K.W."/>
            <person name="Condon B.J."/>
            <person name="Copeland A.C."/>
            <person name="Dhillon B."/>
            <person name="Glaser F."/>
            <person name="Hesse C.N."/>
            <person name="Kosti I."/>
            <person name="LaButti K."/>
            <person name="Lindquist E.A."/>
            <person name="Lucas S."/>
            <person name="Salamov A.A."/>
            <person name="Bradshaw R.E."/>
            <person name="Ciuffetti L."/>
            <person name="Hamelin R.C."/>
            <person name="Kema G.H.J."/>
            <person name="Lawrence C."/>
            <person name="Scott J.A."/>
            <person name="Spatafora J.W."/>
            <person name="Turgeon B.G."/>
            <person name="de Wit P.J.G.M."/>
            <person name="Zhong S."/>
            <person name="Goodwin S.B."/>
            <person name="Grigoriev I.V."/>
        </authorList>
    </citation>
    <scope>NUCLEOTIDE SEQUENCE [LARGE SCALE GENOMIC DNA]</scope>
    <source>
        <strain evidence="5">28A</strain>
    </source>
</reference>
<evidence type="ECO:0000256" key="3">
    <source>
        <dbReference type="ARBA" id="ARBA00023002"/>
    </source>
</evidence>
<dbReference type="eggNOG" id="KOG0725">
    <property type="taxonomic scope" value="Eukaryota"/>
</dbReference>
<evidence type="ECO:0000313" key="4">
    <source>
        <dbReference type="EMBL" id="EOA81788.1"/>
    </source>
</evidence>
<dbReference type="PANTHER" id="PTHR43669">
    <property type="entry name" value="5-KETO-D-GLUCONATE 5-REDUCTASE"/>
    <property type="match status" value="1"/>
</dbReference>
<protein>
    <submittedName>
        <fullName evidence="4">Uncharacterized protein</fullName>
    </submittedName>
</protein>
<accession>R0JKG3</accession>
<keyword evidence="5" id="KW-1185">Reference proteome</keyword>
<dbReference type="GO" id="GO:0016491">
    <property type="term" value="F:oxidoreductase activity"/>
    <property type="evidence" value="ECO:0007669"/>
    <property type="project" value="UniProtKB-KW"/>
</dbReference>
<dbReference type="HOGENOM" id="CLU_010194_1_1_1"/>
<dbReference type="Pfam" id="PF13561">
    <property type="entry name" value="adh_short_C2"/>
    <property type="match status" value="1"/>
</dbReference>
<keyword evidence="2" id="KW-0521">NADP</keyword>
<dbReference type="CDD" id="cd05233">
    <property type="entry name" value="SDR_c"/>
    <property type="match status" value="1"/>
</dbReference>
<dbReference type="AlphaFoldDB" id="R0JKG3"/>
<dbReference type="PRINTS" id="PR00081">
    <property type="entry name" value="GDHRDH"/>
</dbReference>
<name>R0JKG3_EXST2</name>
<dbReference type="InterPro" id="IPR036291">
    <property type="entry name" value="NAD(P)-bd_dom_sf"/>
</dbReference>